<dbReference type="EnsemblMetazoa" id="HelroT81152">
    <property type="protein sequence ID" value="HelroP81152"/>
    <property type="gene ID" value="HelroG81152"/>
</dbReference>
<feature type="region of interest" description="Disordered" evidence="10">
    <location>
        <begin position="380"/>
        <end position="442"/>
    </location>
</feature>
<reference evidence="14" key="1">
    <citation type="submission" date="2012-12" db="EMBL/GenBank/DDBJ databases">
        <authorList>
            <person name="Hellsten U."/>
            <person name="Grimwood J."/>
            <person name="Chapman J.A."/>
            <person name="Shapiro H."/>
            <person name="Aerts A."/>
            <person name="Otillar R.P."/>
            <person name="Terry A.Y."/>
            <person name="Boore J.L."/>
            <person name="Simakov O."/>
            <person name="Marletaz F."/>
            <person name="Cho S.-J."/>
            <person name="Edsinger-Gonzales E."/>
            <person name="Havlak P."/>
            <person name="Kuo D.-H."/>
            <person name="Larsson T."/>
            <person name="Lv J."/>
            <person name="Arendt D."/>
            <person name="Savage R."/>
            <person name="Osoegawa K."/>
            <person name="de Jong P."/>
            <person name="Lindberg D.R."/>
            <person name="Seaver E.C."/>
            <person name="Weisblat D.A."/>
            <person name="Putnam N.H."/>
            <person name="Grigoriev I.V."/>
            <person name="Rokhsar D.S."/>
        </authorList>
    </citation>
    <scope>NUCLEOTIDE SEQUENCE</scope>
</reference>
<dbReference type="InterPro" id="IPR001680">
    <property type="entry name" value="WD40_rpt"/>
</dbReference>
<dbReference type="CTD" id="20215901"/>
<feature type="repeat" description="WD" evidence="9">
    <location>
        <begin position="185"/>
        <end position="226"/>
    </location>
</feature>
<dbReference type="PANTHER" id="PTHR14085:SF3">
    <property type="entry name" value="WD REPEAT-CONTAINING PROTEIN 46"/>
    <property type="match status" value="1"/>
</dbReference>
<dbReference type="InterPro" id="IPR036322">
    <property type="entry name" value="WD40_repeat_dom_sf"/>
</dbReference>
<dbReference type="FunFam" id="2.130.10.10:FF:000128">
    <property type="entry name" value="WD repeat domain 46"/>
    <property type="match status" value="1"/>
</dbReference>
<dbReference type="GO" id="GO:0032040">
    <property type="term" value="C:small-subunit processome"/>
    <property type="evidence" value="ECO:0000318"/>
    <property type="project" value="GO_Central"/>
</dbReference>
<dbReference type="KEGG" id="hro:HELRODRAFT_81152"/>
<dbReference type="HOGENOM" id="CLU_022996_2_1_1"/>
<dbReference type="GeneID" id="20215901"/>
<keyword evidence="14" id="KW-1185">Reference proteome</keyword>
<dbReference type="Pfam" id="PF08149">
    <property type="entry name" value="BING4CT"/>
    <property type="match status" value="1"/>
</dbReference>
<evidence type="ECO:0000256" key="2">
    <source>
        <dbReference type="ARBA" id="ARBA00022553"/>
    </source>
</evidence>
<keyword evidence="3 9" id="KW-0853">WD repeat</keyword>
<reference evidence="12 14" key="2">
    <citation type="journal article" date="2013" name="Nature">
        <title>Insights into bilaterian evolution from three spiralian genomes.</title>
        <authorList>
            <person name="Simakov O."/>
            <person name="Marletaz F."/>
            <person name="Cho S.J."/>
            <person name="Edsinger-Gonzales E."/>
            <person name="Havlak P."/>
            <person name="Hellsten U."/>
            <person name="Kuo D.H."/>
            <person name="Larsson T."/>
            <person name="Lv J."/>
            <person name="Arendt D."/>
            <person name="Savage R."/>
            <person name="Osoegawa K."/>
            <person name="de Jong P."/>
            <person name="Grimwood J."/>
            <person name="Chapman J.A."/>
            <person name="Shapiro H."/>
            <person name="Aerts A."/>
            <person name="Otillar R.P."/>
            <person name="Terry A.Y."/>
            <person name="Boore J.L."/>
            <person name="Grigoriev I.V."/>
            <person name="Lindberg D.R."/>
            <person name="Seaver E.C."/>
            <person name="Weisblat D.A."/>
            <person name="Putnam N.H."/>
            <person name="Rokhsar D.S."/>
        </authorList>
    </citation>
    <scope>NUCLEOTIDE SEQUENCE</scope>
</reference>
<dbReference type="EMBL" id="AMQM01004835">
    <property type="status" value="NOT_ANNOTATED_CDS"/>
    <property type="molecule type" value="Genomic_DNA"/>
</dbReference>
<dbReference type="InterPro" id="IPR015943">
    <property type="entry name" value="WD40/YVTN_repeat-like_dom_sf"/>
</dbReference>
<dbReference type="OrthoDB" id="10251154at2759"/>
<evidence type="ECO:0000256" key="5">
    <source>
        <dbReference type="ARBA" id="ARBA00023242"/>
    </source>
</evidence>
<evidence type="ECO:0000313" key="13">
    <source>
        <dbReference type="EnsemblMetazoa" id="HelroP81152"/>
    </source>
</evidence>
<dbReference type="PANTHER" id="PTHR14085">
    <property type="entry name" value="WD-REPEAT PROTEIN BING4"/>
    <property type="match status" value="1"/>
</dbReference>
<dbReference type="InterPro" id="IPR040315">
    <property type="entry name" value="WDR46/Utp7"/>
</dbReference>
<proteinExistence type="predicted"/>
<dbReference type="eggNOG" id="KOG1272">
    <property type="taxonomic scope" value="Eukaryota"/>
</dbReference>
<evidence type="ECO:0000259" key="11">
    <source>
        <dbReference type="SMART" id="SM01033"/>
    </source>
</evidence>
<keyword evidence="2" id="KW-0597">Phosphoprotein</keyword>
<dbReference type="FunCoup" id="T1G4A3">
    <property type="interactions" value="1741"/>
</dbReference>
<dbReference type="GO" id="GO:0000462">
    <property type="term" value="P:maturation of SSU-rRNA from tricistronic rRNA transcript (SSU-rRNA, 5.8S rRNA, LSU-rRNA)"/>
    <property type="evidence" value="ECO:0000318"/>
    <property type="project" value="GO_Central"/>
</dbReference>
<dbReference type="Gene3D" id="2.130.10.10">
    <property type="entry name" value="YVTN repeat-like/Quinoprotein amine dehydrogenase"/>
    <property type="match status" value="1"/>
</dbReference>
<dbReference type="InterPro" id="IPR019775">
    <property type="entry name" value="WD40_repeat_CS"/>
</dbReference>
<dbReference type="PROSITE" id="PS50082">
    <property type="entry name" value="WD_REPEATS_2"/>
    <property type="match status" value="1"/>
</dbReference>
<dbReference type="GO" id="GO:0005730">
    <property type="term" value="C:nucleolus"/>
    <property type="evidence" value="ECO:0000318"/>
    <property type="project" value="GO_Central"/>
</dbReference>
<dbReference type="EMBL" id="KB096716">
    <property type="protein sequence ID" value="ESO02736.1"/>
    <property type="molecule type" value="Genomic_DNA"/>
</dbReference>
<comment type="subcellular location">
    <subcellularLocation>
        <location evidence="1">Nucleus</location>
        <location evidence="1">Nucleolus</location>
    </subcellularLocation>
</comment>
<dbReference type="InParanoid" id="T1G4A3"/>
<evidence type="ECO:0000256" key="3">
    <source>
        <dbReference type="ARBA" id="ARBA00022574"/>
    </source>
</evidence>
<dbReference type="Proteomes" id="UP000015101">
    <property type="component" value="Unassembled WGS sequence"/>
</dbReference>
<evidence type="ECO:0000313" key="14">
    <source>
        <dbReference type="Proteomes" id="UP000015101"/>
    </source>
</evidence>
<dbReference type="InterPro" id="IPR012952">
    <property type="entry name" value="BING4_C_dom"/>
</dbReference>
<evidence type="ECO:0000256" key="6">
    <source>
        <dbReference type="ARBA" id="ARBA00059061"/>
    </source>
</evidence>
<dbReference type="PROSITE" id="PS50294">
    <property type="entry name" value="WD_REPEATS_REGION"/>
    <property type="match status" value="1"/>
</dbReference>
<accession>T1G4A3</accession>
<dbReference type="AlphaFoldDB" id="T1G4A3"/>
<sequence length="442" mass="50291">VTQEDIRDAVDISSATKYFNLTLDKFGPYRIDYTLNGRFLLIGGQKGHLAAFDWQTKKLMCEINVMETIQDVKWLHIETMFAVAQNQWTFIYDNQGVELHCLKFIDSALQLQFLPYHFLLVAATSRSFITWIDVSIGQKVAGFTTGLGRLDVMCQNPQNATILLGHPGGTVSMWSPNVKEPLVKMLCHGSATKSIAVDKTGNYMATSGLDRQLRIWDLRMYKEVHGSYLKFGANRLDFSQRGLLAVGLNDIVQVYTDPVSSPPTTPYLSHTLRRPGLHGMQFCPFEDVLGVGHLEGFTSLLVPGSGEPNYDALEANPYQTKQQRRQKEVKMLLEKVQPDMITLDTSALGKVNVKTLKEKMEEKAKLKFLKMKKIDFEPKYKKKGRSKSGNLFSKELRKQGVRAEQTKHFIRKVLTNKKREETEPSKDSKRKKDVLDRFKSKT</sequence>
<evidence type="ECO:0000256" key="9">
    <source>
        <dbReference type="PROSITE-ProRule" id="PRU00221"/>
    </source>
</evidence>
<feature type="compositionally biased region" description="Basic and acidic residues" evidence="10">
    <location>
        <begin position="417"/>
        <end position="427"/>
    </location>
</feature>
<dbReference type="PROSITE" id="PS00678">
    <property type="entry name" value="WD_REPEATS_1"/>
    <property type="match status" value="1"/>
</dbReference>
<reference evidence="13" key="3">
    <citation type="submission" date="2015-06" db="UniProtKB">
        <authorList>
            <consortium name="EnsemblMetazoa"/>
        </authorList>
    </citation>
    <scope>IDENTIFICATION</scope>
</reference>
<protein>
    <recommendedName>
        <fullName evidence="8">WD repeat-containing protein 46</fullName>
    </recommendedName>
</protein>
<dbReference type="SMART" id="SM00320">
    <property type="entry name" value="WD40"/>
    <property type="match status" value="2"/>
</dbReference>
<evidence type="ECO:0000256" key="1">
    <source>
        <dbReference type="ARBA" id="ARBA00004604"/>
    </source>
</evidence>
<keyword evidence="5" id="KW-0539">Nucleus</keyword>
<dbReference type="STRING" id="6412.T1G4A3"/>
<evidence type="ECO:0000256" key="10">
    <source>
        <dbReference type="SAM" id="MobiDB-lite"/>
    </source>
</evidence>
<gene>
    <name evidence="13" type="primary">20215901</name>
    <name evidence="12" type="ORF">HELRODRAFT_81152</name>
</gene>
<dbReference type="RefSeq" id="XP_009018950.1">
    <property type="nucleotide sequence ID" value="XM_009020702.1"/>
</dbReference>
<evidence type="ECO:0000256" key="8">
    <source>
        <dbReference type="ARBA" id="ARBA00070552"/>
    </source>
</evidence>
<keyword evidence="4" id="KW-0677">Repeat</keyword>
<evidence type="ECO:0000256" key="7">
    <source>
        <dbReference type="ARBA" id="ARBA00064570"/>
    </source>
</evidence>
<feature type="compositionally biased region" description="Basic and acidic residues" evidence="10">
    <location>
        <begin position="433"/>
        <end position="442"/>
    </location>
</feature>
<name>T1G4A3_HELRO</name>
<feature type="domain" description="BING4 C-terminal" evidence="11">
    <location>
        <begin position="266"/>
        <end position="345"/>
    </location>
</feature>
<comment type="subunit">
    <text evidence="7">Part of the small subunit (SSU) processome, composed of more than 70 proteins and the RNA chaperone small nucleolar RNA (snoRNA) U3. Interacts with DDX21, NCL, NOP2 and EBNA1BP2.</text>
</comment>
<evidence type="ECO:0000256" key="4">
    <source>
        <dbReference type="ARBA" id="ARBA00022737"/>
    </source>
</evidence>
<comment type="function">
    <text evidence="6">Scaffold component of the nucleolar structure. Required for localization of DDX21 and NCL to the granular compartment of the nucleolus. Part of the small subunit (SSU) processome, first precursor of the small eukaryotic ribosomal subunit. During the assembly of the SSU processome in the nucleolus, many ribosome biogenesis factors, an RNA chaperone and ribosomal proteins associate with the nascent pre-rRNA and work in concert to generate RNA folding, modifications, rearrangements and cleavage as well as targeted degradation of pre-ribosomal RNA by the RNA exosome.</text>
</comment>
<dbReference type="OMA" id="GPYHIDY"/>
<dbReference type="SMART" id="SM01033">
    <property type="entry name" value="BING4CT"/>
    <property type="match status" value="1"/>
</dbReference>
<organism evidence="13 14">
    <name type="scientific">Helobdella robusta</name>
    <name type="common">Californian leech</name>
    <dbReference type="NCBI Taxonomy" id="6412"/>
    <lineage>
        <taxon>Eukaryota</taxon>
        <taxon>Metazoa</taxon>
        <taxon>Spiralia</taxon>
        <taxon>Lophotrochozoa</taxon>
        <taxon>Annelida</taxon>
        <taxon>Clitellata</taxon>
        <taxon>Hirudinea</taxon>
        <taxon>Rhynchobdellida</taxon>
        <taxon>Glossiphoniidae</taxon>
        <taxon>Helobdella</taxon>
    </lineage>
</organism>
<dbReference type="SUPFAM" id="SSF50978">
    <property type="entry name" value="WD40 repeat-like"/>
    <property type="match status" value="1"/>
</dbReference>
<evidence type="ECO:0000313" key="12">
    <source>
        <dbReference type="EMBL" id="ESO02736.1"/>
    </source>
</evidence>